<dbReference type="RefSeq" id="WP_068302774.1">
    <property type="nucleotide sequence ID" value="NZ_FNAK01000003.1"/>
</dbReference>
<dbReference type="Proteomes" id="UP000183685">
    <property type="component" value="Unassembled WGS sequence"/>
</dbReference>
<dbReference type="STRING" id="637679.GCA_001550055_01363"/>
<dbReference type="NCBIfam" id="NF008221">
    <property type="entry name" value="PRK10992.1"/>
    <property type="match status" value="1"/>
</dbReference>
<evidence type="ECO:0000259" key="5">
    <source>
        <dbReference type="Pfam" id="PF01814"/>
    </source>
</evidence>
<keyword evidence="7" id="KW-1185">Reference proteome</keyword>
<accession>A0A1G6YMY8</accession>
<dbReference type="Pfam" id="PF01814">
    <property type="entry name" value="Hemerythrin"/>
    <property type="match status" value="1"/>
</dbReference>
<dbReference type="InterPro" id="IPR019903">
    <property type="entry name" value="RIC_family"/>
</dbReference>
<dbReference type="GO" id="GO:0046872">
    <property type="term" value="F:metal ion binding"/>
    <property type="evidence" value="ECO:0007669"/>
    <property type="project" value="UniProtKB-KW"/>
</dbReference>
<keyword evidence="4" id="KW-0408">Iron</keyword>
<evidence type="ECO:0000256" key="2">
    <source>
        <dbReference type="ARBA" id="ARBA00022490"/>
    </source>
</evidence>
<gene>
    <name evidence="6" type="ORF">SAMN04488071_1682</name>
</gene>
<dbReference type="PANTHER" id="PTHR36438:SF1">
    <property type="entry name" value="IRON-SULFUR CLUSTER REPAIR PROTEIN YTFE"/>
    <property type="match status" value="1"/>
</dbReference>
<dbReference type="CDD" id="cd12108">
    <property type="entry name" value="Hr-like"/>
    <property type="match status" value="1"/>
</dbReference>
<dbReference type="NCBIfam" id="TIGR03652">
    <property type="entry name" value="FeS_repair_RIC"/>
    <property type="match status" value="1"/>
</dbReference>
<dbReference type="OrthoDB" id="9797132at2"/>
<feature type="domain" description="Hemerythrin-like" evidence="5">
    <location>
        <begin position="80"/>
        <end position="215"/>
    </location>
</feature>
<sequence length="224" mass="24494">MSMLDRSLAQLAQELPGATAVFHQYRLSFCCGGEHTLREAAIKRGVDVKEIAAALAALSGAALDAKNVDTLSDADLVEFILNRFHKVHREQLAELKRLAHRVESVHGDNPACPHGLTEFLHHLALELEHHMQKEEAILFPMLVQGQGSMAGAPLRVMMAEHEGHVQELARLDELTGGCVPPEGACNTWRALYLGLEAFVADLASHIHLENDVLFARNLKGAVHG</sequence>
<reference evidence="6 7" key="1">
    <citation type="submission" date="2016-10" db="EMBL/GenBank/DDBJ databases">
        <authorList>
            <person name="de Groot N.N."/>
        </authorList>
    </citation>
    <scope>NUCLEOTIDE SEQUENCE [LARGE SCALE GENOMIC DNA]</scope>
    <source>
        <strain evidence="6 7">CGMCC 1.9109</strain>
    </source>
</reference>
<dbReference type="Gene3D" id="1.20.120.520">
    <property type="entry name" value="nmb1532 protein domain like"/>
    <property type="match status" value="1"/>
</dbReference>
<proteinExistence type="predicted"/>
<comment type="subcellular location">
    <subcellularLocation>
        <location evidence="1">Cytoplasm</location>
    </subcellularLocation>
</comment>
<evidence type="ECO:0000256" key="4">
    <source>
        <dbReference type="ARBA" id="ARBA00023004"/>
    </source>
</evidence>
<dbReference type="AlphaFoldDB" id="A0A1G6YMY8"/>
<name>A0A1G6YMY8_9PROT</name>
<evidence type="ECO:0000313" key="7">
    <source>
        <dbReference type="Proteomes" id="UP000183685"/>
    </source>
</evidence>
<dbReference type="Pfam" id="PF04405">
    <property type="entry name" value="ScdA_N"/>
    <property type="match status" value="1"/>
</dbReference>
<evidence type="ECO:0000256" key="1">
    <source>
        <dbReference type="ARBA" id="ARBA00004496"/>
    </source>
</evidence>
<dbReference type="PANTHER" id="PTHR36438">
    <property type="entry name" value="IRON-SULFUR CLUSTER REPAIR PROTEIN YTFE"/>
    <property type="match status" value="1"/>
</dbReference>
<evidence type="ECO:0000313" key="6">
    <source>
        <dbReference type="EMBL" id="SDD91759.1"/>
    </source>
</evidence>
<organism evidence="6 7">
    <name type="scientific">Kordiimonas lacus</name>
    <dbReference type="NCBI Taxonomy" id="637679"/>
    <lineage>
        <taxon>Bacteria</taxon>
        <taxon>Pseudomonadati</taxon>
        <taxon>Pseudomonadota</taxon>
        <taxon>Alphaproteobacteria</taxon>
        <taxon>Kordiimonadales</taxon>
        <taxon>Kordiimonadaceae</taxon>
        <taxon>Kordiimonas</taxon>
    </lineage>
</organism>
<evidence type="ECO:0000256" key="3">
    <source>
        <dbReference type="ARBA" id="ARBA00022723"/>
    </source>
</evidence>
<protein>
    <submittedName>
        <fullName evidence="6">Regulator of cell morphogenesis and NO signaling</fullName>
    </submittedName>
</protein>
<dbReference type="InterPro" id="IPR012312">
    <property type="entry name" value="Hemerythrin-like"/>
</dbReference>
<dbReference type="EMBL" id="FNAK01000003">
    <property type="protein sequence ID" value="SDD91759.1"/>
    <property type="molecule type" value="Genomic_DNA"/>
</dbReference>
<dbReference type="GO" id="GO:0005737">
    <property type="term" value="C:cytoplasm"/>
    <property type="evidence" value="ECO:0007669"/>
    <property type="project" value="UniProtKB-SubCell"/>
</dbReference>
<keyword evidence="2" id="KW-0963">Cytoplasm</keyword>
<keyword evidence="3" id="KW-0479">Metal-binding</keyword>